<evidence type="ECO:0000313" key="2">
    <source>
        <dbReference type="EMBL" id="OFI47931.1"/>
    </source>
</evidence>
<dbReference type="InterPro" id="IPR001173">
    <property type="entry name" value="Glyco_trans_2-like"/>
</dbReference>
<dbReference type="EMBL" id="MKIQ01000002">
    <property type="protein sequence ID" value="OFI47931.1"/>
    <property type="molecule type" value="Genomic_DNA"/>
</dbReference>
<name>A0A9Q5JI24_9LACT</name>
<protein>
    <submittedName>
        <fullName evidence="2">Glycosyl transferase family 2</fullName>
    </submittedName>
</protein>
<gene>
    <name evidence="2" type="ORF">BG262_08035</name>
</gene>
<dbReference type="SUPFAM" id="SSF53448">
    <property type="entry name" value="Nucleotide-diphospho-sugar transferases"/>
    <property type="match status" value="1"/>
</dbReference>
<keyword evidence="3" id="KW-1185">Reference proteome</keyword>
<dbReference type="Pfam" id="PF00535">
    <property type="entry name" value="Glycos_transf_2"/>
    <property type="match status" value="1"/>
</dbReference>
<feature type="domain" description="Glycosyltransferase 2-like" evidence="1">
    <location>
        <begin position="6"/>
        <end position="171"/>
    </location>
</feature>
<dbReference type="GO" id="GO:0016740">
    <property type="term" value="F:transferase activity"/>
    <property type="evidence" value="ECO:0007669"/>
    <property type="project" value="UniProtKB-KW"/>
</dbReference>
<dbReference type="Gene3D" id="3.90.550.10">
    <property type="entry name" value="Spore Coat Polysaccharide Biosynthesis Protein SpsA, Chain A"/>
    <property type="match status" value="1"/>
</dbReference>
<comment type="caution">
    <text evidence="2">The sequence shown here is derived from an EMBL/GenBank/DDBJ whole genome shotgun (WGS) entry which is preliminary data.</text>
</comment>
<dbReference type="AlphaFoldDB" id="A0A9Q5JI24"/>
<dbReference type="InterPro" id="IPR029044">
    <property type="entry name" value="Nucleotide-diphossugar_trans"/>
</dbReference>
<organism evidence="2 3">
    <name type="scientific">Floricoccus penangensis</name>
    <dbReference type="NCBI Taxonomy" id="1859475"/>
    <lineage>
        <taxon>Bacteria</taxon>
        <taxon>Bacillati</taxon>
        <taxon>Bacillota</taxon>
        <taxon>Bacilli</taxon>
        <taxon>Lactobacillales</taxon>
        <taxon>Streptococcaceae</taxon>
        <taxon>Floricoccus</taxon>
    </lineage>
</organism>
<proteinExistence type="predicted"/>
<keyword evidence="2" id="KW-0808">Transferase</keyword>
<sequence length="241" mass="27177">MKKVLLIIPAYNEEKSIQNTVKMVEDFKDENKLPFTLDYIVINDGSKDGTEKILDDNKLNHIDLVQNLGIGGAVQTGYLFASRNRYDVAVQFDGDGQHDIASIEDVVSPILSGQYDFTIGSRFIEENAENFKSSKARRIGINLISYAIKFVTGNKIYDTTSGYRAANKSVIRYFSKNYPMAYPEPESIVRLMKHGYKVKEVPAHMFERAEGESSISAFKSVTYMMDVLTSIFIAGFMKEAE</sequence>
<dbReference type="PANTHER" id="PTHR10859">
    <property type="entry name" value="GLYCOSYL TRANSFERASE"/>
    <property type="match status" value="1"/>
</dbReference>
<dbReference type="RefSeq" id="WP_070787039.1">
    <property type="nucleotide sequence ID" value="NZ_MKIQ01000002.1"/>
</dbReference>
<evidence type="ECO:0000313" key="3">
    <source>
        <dbReference type="Proteomes" id="UP000177273"/>
    </source>
</evidence>
<dbReference type="CDD" id="cd04179">
    <property type="entry name" value="DPM_DPG-synthase_like"/>
    <property type="match status" value="1"/>
</dbReference>
<dbReference type="PANTHER" id="PTHR10859:SF114">
    <property type="entry name" value="DOLICHOL-PHOSPHATE MANNOSYLTRANSFERASE"/>
    <property type="match status" value="1"/>
</dbReference>
<accession>A0A9Q5JI24</accession>
<reference evidence="3" key="1">
    <citation type="submission" date="2016-09" db="EMBL/GenBank/DDBJ databases">
        <title>Draft genome sequence of a novel species of the family Streptococcaceae isolated from flowers.</title>
        <authorList>
            <person name="Chuah L.-O."/>
            <person name="Yap K.-P."/>
            <person name="Thong K.L."/>
            <person name="Liong M.T."/>
            <person name="Ahmad R."/>
            <person name="Rusul G."/>
        </authorList>
    </citation>
    <scope>NUCLEOTIDE SEQUENCE [LARGE SCALE GENOMIC DNA]</scope>
    <source>
        <strain evidence="3">HibF3</strain>
    </source>
</reference>
<dbReference type="Proteomes" id="UP000177273">
    <property type="component" value="Unassembled WGS sequence"/>
</dbReference>
<dbReference type="OrthoDB" id="9810303at2"/>
<evidence type="ECO:0000259" key="1">
    <source>
        <dbReference type="Pfam" id="PF00535"/>
    </source>
</evidence>
<dbReference type="GO" id="GO:0006487">
    <property type="term" value="P:protein N-linked glycosylation"/>
    <property type="evidence" value="ECO:0007669"/>
    <property type="project" value="TreeGrafter"/>
</dbReference>